<dbReference type="InterPro" id="IPR053735">
    <property type="entry name" value="Type_III_TA_endoRNase"/>
</dbReference>
<reference evidence="1 2" key="1">
    <citation type="submission" date="2017-10" db="EMBL/GenBank/DDBJ databases">
        <title>Resolving the taxonomy of Roseburia spp., Eubacterium rectale and Agathobacter spp. through phylogenomic analysis.</title>
        <authorList>
            <person name="Sheridan P.O."/>
            <person name="Walker A.W."/>
            <person name="Duncan S.H."/>
            <person name="Scott K.P."/>
            <person name="Toole P.W.O."/>
            <person name="Luis P."/>
            <person name="Flint H.J."/>
        </authorList>
    </citation>
    <scope>NUCLEOTIDE SEQUENCE [LARGE SCALE GENOMIC DNA]</scope>
    <source>
        <strain evidence="1 2">JK626</strain>
    </source>
</reference>
<dbReference type="Proteomes" id="UP000225889">
    <property type="component" value="Unassembled WGS sequence"/>
</dbReference>
<reference evidence="1 2" key="2">
    <citation type="submission" date="2017-10" db="EMBL/GenBank/DDBJ databases">
        <authorList>
            <person name="Banno H."/>
            <person name="Chua N.-H."/>
        </authorList>
    </citation>
    <scope>NUCLEOTIDE SEQUENCE [LARGE SCALE GENOMIC DNA]</scope>
    <source>
        <strain evidence="1 2">JK626</strain>
    </source>
</reference>
<comment type="caution">
    <text evidence="1">The sequence shown here is derived from an EMBL/GenBank/DDBJ whole genome shotgun (WGS) entry which is preliminary data.</text>
</comment>
<dbReference type="InterPro" id="IPR058108">
    <property type="entry name" value="CptIN-like"/>
</dbReference>
<protein>
    <submittedName>
        <fullName evidence="1">Uncharacterized protein</fullName>
    </submittedName>
</protein>
<dbReference type="AlphaFoldDB" id="A0A2G3DYA7"/>
<name>A0A2G3DYA7_9FIRM</name>
<proteinExistence type="predicted"/>
<gene>
    <name evidence="1" type="ORF">CSX01_01765</name>
</gene>
<dbReference type="NCBIfam" id="NF047359">
    <property type="entry name" value="CptIN"/>
    <property type="match status" value="1"/>
</dbReference>
<dbReference type="Gene3D" id="3.10.129.130">
    <property type="match status" value="1"/>
</dbReference>
<dbReference type="CDD" id="cd17492">
    <property type="entry name" value="toxin_CptN"/>
    <property type="match status" value="1"/>
</dbReference>
<sequence length="155" mass="18103">MEVLQGYTYHIKDEYFDFVDDKMLLQNKEDDSYRPTMYCIKDSDSDLYWMVPLSTQYEKYSAIRESILAKGKPCKGIIMGEYDGKQAAFLIQNMFPVTEKYIDHIHTRNGNPVPVKKELQKVIRKNVKSFLALNGKGIKVTFTDIDRLKKIMLSE</sequence>
<evidence type="ECO:0000313" key="1">
    <source>
        <dbReference type="EMBL" id="PHU35984.1"/>
    </source>
</evidence>
<organism evidence="1 2">
    <name type="scientific">Pseudobutyrivibrio ruminis</name>
    <dbReference type="NCBI Taxonomy" id="46206"/>
    <lineage>
        <taxon>Bacteria</taxon>
        <taxon>Bacillati</taxon>
        <taxon>Bacillota</taxon>
        <taxon>Clostridia</taxon>
        <taxon>Lachnospirales</taxon>
        <taxon>Lachnospiraceae</taxon>
        <taxon>Pseudobutyrivibrio</taxon>
    </lineage>
</organism>
<dbReference type="RefSeq" id="WP_099391203.1">
    <property type="nucleotide sequence ID" value="NZ_PDYF01000007.1"/>
</dbReference>
<accession>A0A2G3DYA7</accession>
<evidence type="ECO:0000313" key="2">
    <source>
        <dbReference type="Proteomes" id="UP000225889"/>
    </source>
</evidence>
<dbReference type="EMBL" id="PDYF01000007">
    <property type="protein sequence ID" value="PHU35984.1"/>
    <property type="molecule type" value="Genomic_DNA"/>
</dbReference>